<protein>
    <submittedName>
        <fullName evidence="2">Fasciclin domain-containing protein</fullName>
    </submittedName>
</protein>
<dbReference type="EMBL" id="CP139960">
    <property type="protein sequence ID" value="WQD38090.1"/>
    <property type="molecule type" value="Genomic_DNA"/>
</dbReference>
<proteinExistence type="predicted"/>
<accession>A0ABZ0W494</accession>
<keyword evidence="3" id="KW-1185">Reference proteome</keyword>
<evidence type="ECO:0000313" key="2">
    <source>
        <dbReference type="EMBL" id="WQD38090.1"/>
    </source>
</evidence>
<gene>
    <name evidence="2" type="ORF">U0035_20695</name>
</gene>
<dbReference type="RefSeq" id="WP_114790836.1">
    <property type="nucleotide sequence ID" value="NZ_CP139960.1"/>
</dbReference>
<evidence type="ECO:0000259" key="1">
    <source>
        <dbReference type="PROSITE" id="PS50213"/>
    </source>
</evidence>
<dbReference type="Pfam" id="PF02469">
    <property type="entry name" value="Fasciclin"/>
    <property type="match status" value="1"/>
</dbReference>
<dbReference type="InterPro" id="IPR036378">
    <property type="entry name" value="FAS1_dom_sf"/>
</dbReference>
<evidence type="ECO:0000313" key="3">
    <source>
        <dbReference type="Proteomes" id="UP001325680"/>
    </source>
</evidence>
<dbReference type="Proteomes" id="UP001325680">
    <property type="component" value="Chromosome"/>
</dbReference>
<sequence length="511" mass="57043">MKRLSFWVAGITFLITMEACKKWEDHIALPEQQLSETLMEHIKKDPQLSSFANYVQQSGLDSLLNASKNLTVFAPGNEALASLPGSVTSNPAQLKAFLQNHISTNAYFTRDAVDSLRVPLLNGKKVFFISRKFDEANITESDIYVRNGVLHKIDKAIAPLQSVWEYILDTKSSFLQNDYISTLNYVGQDPNLAELDSINPATGEPVYKPGTGIVNINTFKTKVLDVANEDSLFTYILLTNDAFNAEKTRLRPYFNGADADTANSNTSWAAVKDFAVRGLYTEANLPAVLESKFGVKITMDRSSIVSVKKLSNGIAYVMNSSGIALQEKIPVVYVEGENPYAFSVPNSATIFYRDRMNPLTGSAFKDIYLNMGSSGANRYVLYYTNQLYTTKYKVYIMSLNDKVISPQGDGTYGTDSTLSHTVRVFNRQADTLALRFENSVHVTPNTYTEFYLGEFTNDEYNWLLSYPTSSPAGIAYTLNPATRYIRVVAPATATARPFNLTVNYIRFEPVF</sequence>
<dbReference type="InterPro" id="IPR000782">
    <property type="entry name" value="FAS1_domain"/>
</dbReference>
<name>A0ABZ0W494_9BACT</name>
<dbReference type="InterPro" id="IPR050904">
    <property type="entry name" value="Adhesion/Biosynth-related"/>
</dbReference>
<dbReference type="SMART" id="SM00554">
    <property type="entry name" value="FAS1"/>
    <property type="match status" value="1"/>
</dbReference>
<dbReference type="Gene3D" id="2.30.180.10">
    <property type="entry name" value="FAS1 domain"/>
    <property type="match status" value="1"/>
</dbReference>
<dbReference type="PROSITE" id="PS50213">
    <property type="entry name" value="FAS1"/>
    <property type="match status" value="1"/>
</dbReference>
<feature type="domain" description="FAS1" evidence="1">
    <location>
        <begin position="35"/>
        <end position="157"/>
    </location>
</feature>
<dbReference type="PANTHER" id="PTHR10900">
    <property type="entry name" value="PERIOSTIN-RELATED"/>
    <property type="match status" value="1"/>
</dbReference>
<dbReference type="SUPFAM" id="SSF82153">
    <property type="entry name" value="FAS1 domain"/>
    <property type="match status" value="1"/>
</dbReference>
<dbReference type="PANTHER" id="PTHR10900:SF77">
    <property type="entry name" value="FI19380P1"/>
    <property type="match status" value="1"/>
</dbReference>
<reference evidence="2 3" key="1">
    <citation type="submission" date="2023-12" db="EMBL/GenBank/DDBJ databases">
        <title>Genome sequencing and assembly of bacterial species from a model synthetic community.</title>
        <authorList>
            <person name="Hogle S.L."/>
        </authorList>
    </citation>
    <scope>NUCLEOTIDE SEQUENCE [LARGE SCALE GENOMIC DNA]</scope>
    <source>
        <strain evidence="2 3">HAMBI_3031</strain>
    </source>
</reference>
<organism evidence="2 3">
    <name type="scientific">Niabella yanshanensis</name>
    <dbReference type="NCBI Taxonomy" id="577386"/>
    <lineage>
        <taxon>Bacteria</taxon>
        <taxon>Pseudomonadati</taxon>
        <taxon>Bacteroidota</taxon>
        <taxon>Chitinophagia</taxon>
        <taxon>Chitinophagales</taxon>
        <taxon>Chitinophagaceae</taxon>
        <taxon>Niabella</taxon>
    </lineage>
</organism>